<dbReference type="GO" id="GO:0016020">
    <property type="term" value="C:membrane"/>
    <property type="evidence" value="ECO:0007669"/>
    <property type="project" value="InterPro"/>
</dbReference>
<dbReference type="SUPFAM" id="SSF51306">
    <property type="entry name" value="LexA/Signal peptidase"/>
    <property type="match status" value="1"/>
</dbReference>
<dbReference type="InterPro" id="IPR019533">
    <property type="entry name" value="Peptidase_S26"/>
</dbReference>
<evidence type="ECO:0000313" key="6">
    <source>
        <dbReference type="EMBL" id="DAF42537.1"/>
    </source>
</evidence>
<keyword evidence="4" id="KW-1133">Transmembrane helix</keyword>
<name>A0A8S5RV85_9CAUD</name>
<dbReference type="PANTHER" id="PTHR43390:SF1">
    <property type="entry name" value="CHLOROPLAST PROCESSING PEPTIDASE"/>
    <property type="match status" value="1"/>
</dbReference>
<dbReference type="PRINTS" id="PR00727">
    <property type="entry name" value="LEADERPTASE"/>
</dbReference>
<evidence type="ECO:0000256" key="3">
    <source>
        <dbReference type="ARBA" id="ARBA00022801"/>
    </source>
</evidence>
<keyword evidence="4" id="KW-0812">Transmembrane</keyword>
<dbReference type="EMBL" id="BK032497">
    <property type="protein sequence ID" value="DAF42537.1"/>
    <property type="molecule type" value="Genomic_DNA"/>
</dbReference>
<evidence type="ECO:0000256" key="4">
    <source>
        <dbReference type="SAM" id="Phobius"/>
    </source>
</evidence>
<evidence type="ECO:0000256" key="1">
    <source>
        <dbReference type="ARBA" id="ARBA00009370"/>
    </source>
</evidence>
<sequence>MNPAILAANKKQGRGKFDFTNFLLLFSILFIITRVFFWGTYKVEGHSMDPTLKGGNYLVSINYFTPERGDLVTAKEDDRVIIKRIIGLPNDTIEFKNDKLYINEVEQDESYLNTFKEAFTKDRLHEIYSYNENYQIRAAQMTHFTLDNEGRSEFKITLKDNEYYLLGDNRPVSKDSREVGAFTRNQINGKVIIKNINPF</sequence>
<dbReference type="NCBIfam" id="TIGR02227">
    <property type="entry name" value="sigpep_I_bact"/>
    <property type="match status" value="1"/>
</dbReference>
<reference evidence="6" key="1">
    <citation type="journal article" date="2021" name="Proc. Natl. Acad. Sci. U.S.A.">
        <title>A Catalog of Tens of Thousands of Viruses from Human Metagenomes Reveals Hidden Associations with Chronic Diseases.</title>
        <authorList>
            <person name="Tisza M.J."/>
            <person name="Buck C.B."/>
        </authorList>
    </citation>
    <scope>NUCLEOTIDE SEQUENCE</scope>
    <source>
        <strain evidence="6">CtHip2</strain>
    </source>
</reference>
<evidence type="ECO:0000256" key="2">
    <source>
        <dbReference type="ARBA" id="ARBA00022670"/>
    </source>
</evidence>
<feature type="domain" description="Peptidase S26" evidence="5">
    <location>
        <begin position="20"/>
        <end position="192"/>
    </location>
</feature>
<dbReference type="GO" id="GO:0004252">
    <property type="term" value="F:serine-type endopeptidase activity"/>
    <property type="evidence" value="ECO:0007669"/>
    <property type="project" value="InterPro"/>
</dbReference>
<dbReference type="InterPro" id="IPR000223">
    <property type="entry name" value="Pept_S26A_signal_pept_1"/>
</dbReference>
<feature type="transmembrane region" description="Helical" evidence="4">
    <location>
        <begin position="21"/>
        <end position="41"/>
    </location>
</feature>
<dbReference type="CDD" id="cd06530">
    <property type="entry name" value="S26_SPase_I"/>
    <property type="match status" value="1"/>
</dbReference>
<organism evidence="6">
    <name type="scientific">Siphoviridae sp. ctHip2</name>
    <dbReference type="NCBI Taxonomy" id="2827830"/>
    <lineage>
        <taxon>Viruses</taxon>
        <taxon>Duplodnaviria</taxon>
        <taxon>Heunggongvirae</taxon>
        <taxon>Uroviricota</taxon>
        <taxon>Caudoviricetes</taxon>
    </lineage>
</organism>
<protein>
    <submittedName>
        <fullName evidence="6">Signal peptidase I, bacterial type</fullName>
    </submittedName>
</protein>
<keyword evidence="2" id="KW-0645">Protease</keyword>
<dbReference type="InterPro" id="IPR036286">
    <property type="entry name" value="LexA/Signal_pep-like_sf"/>
</dbReference>
<accession>A0A8S5RV85</accession>
<evidence type="ECO:0000259" key="5">
    <source>
        <dbReference type="Pfam" id="PF10502"/>
    </source>
</evidence>
<dbReference type="PROSITE" id="PS00501">
    <property type="entry name" value="SPASE_I_1"/>
    <property type="match status" value="1"/>
</dbReference>
<dbReference type="InterPro" id="IPR019756">
    <property type="entry name" value="Pept_S26A_signal_pept_1_Ser-AS"/>
</dbReference>
<dbReference type="Pfam" id="PF10502">
    <property type="entry name" value="Peptidase_S26"/>
    <property type="match status" value="1"/>
</dbReference>
<dbReference type="Gene3D" id="2.10.109.10">
    <property type="entry name" value="Umud Fragment, subunit A"/>
    <property type="match status" value="1"/>
</dbReference>
<keyword evidence="3" id="KW-0378">Hydrolase</keyword>
<keyword evidence="4" id="KW-0472">Membrane</keyword>
<comment type="similarity">
    <text evidence="1">Belongs to the peptidase S26 family.</text>
</comment>
<dbReference type="GO" id="GO:0006465">
    <property type="term" value="P:signal peptide processing"/>
    <property type="evidence" value="ECO:0007669"/>
    <property type="project" value="InterPro"/>
</dbReference>
<dbReference type="PANTHER" id="PTHR43390">
    <property type="entry name" value="SIGNAL PEPTIDASE I"/>
    <property type="match status" value="1"/>
</dbReference>
<proteinExistence type="inferred from homology"/>